<comment type="subunit">
    <text evidence="10">Component of some SAGA transcription coactivator-HAT complexes.</text>
</comment>
<protein>
    <recommendedName>
        <fullName evidence="10">SAGA-associated factor 11</fullName>
    </recommendedName>
</protein>
<keyword evidence="2" id="KW-0479">Metal-binding</keyword>
<dbReference type="AlphaFoldDB" id="A0A914D1X5"/>
<keyword evidence="8" id="KW-0804">Transcription</keyword>
<evidence type="ECO:0000256" key="9">
    <source>
        <dbReference type="ARBA" id="ARBA00023242"/>
    </source>
</evidence>
<evidence type="ECO:0000256" key="7">
    <source>
        <dbReference type="ARBA" id="ARBA00023159"/>
    </source>
</evidence>
<evidence type="ECO:0000256" key="1">
    <source>
        <dbReference type="ARBA" id="ARBA00004123"/>
    </source>
</evidence>
<proteinExistence type="inferred from homology"/>
<evidence type="ECO:0000256" key="10">
    <source>
        <dbReference type="RuleBase" id="RU261113"/>
    </source>
</evidence>
<evidence type="ECO:0000313" key="13">
    <source>
        <dbReference type="WBParaSite" id="ACRNAN_scaffold17.g27621.t1"/>
    </source>
</evidence>
<name>A0A914D1X5_9BILA</name>
<keyword evidence="7 10" id="KW-0010">Activator</keyword>
<dbReference type="PANTHER" id="PTHR46367">
    <property type="entry name" value="ATAXIN-7-LIKE PROTEIN 3"/>
    <property type="match status" value="1"/>
</dbReference>
<feature type="compositionally biased region" description="Acidic residues" evidence="11">
    <location>
        <begin position="137"/>
        <end position="147"/>
    </location>
</feature>
<keyword evidence="6" id="KW-0805">Transcription regulation</keyword>
<sequence>MNKNLSPTKDSKMRNTVIKQFTESILDDVLLGAGFKFHREMSIGRHFIPSKIFEAHETSIIETFDRTDIFGNEPTNSRNHRAPDCVKCICLECNQPIAAARFAPHLEKCIGMGRNSSRVARKRLAASYAKRNNSPLDELDIGDEATSEDAASYGFPEEDDEWTRKRKSKTRTKRPKKAQDGTNADDKKRVINFS</sequence>
<dbReference type="WBParaSite" id="ACRNAN_scaffold17.g27621.t1">
    <property type="protein sequence ID" value="ACRNAN_scaffold17.g27621.t1"/>
    <property type="gene ID" value="ACRNAN_scaffold17.g27621"/>
</dbReference>
<dbReference type="GO" id="GO:0003713">
    <property type="term" value="F:transcription coactivator activity"/>
    <property type="evidence" value="ECO:0007669"/>
    <property type="project" value="TreeGrafter"/>
</dbReference>
<dbReference type="GO" id="GO:0071819">
    <property type="term" value="C:DUBm complex"/>
    <property type="evidence" value="ECO:0007669"/>
    <property type="project" value="TreeGrafter"/>
</dbReference>
<dbReference type="GO" id="GO:0008270">
    <property type="term" value="F:zinc ion binding"/>
    <property type="evidence" value="ECO:0007669"/>
    <property type="project" value="UniProtKB-KW"/>
</dbReference>
<keyword evidence="5" id="KW-0156">Chromatin regulator</keyword>
<evidence type="ECO:0000256" key="11">
    <source>
        <dbReference type="SAM" id="MobiDB-lite"/>
    </source>
</evidence>
<keyword evidence="3" id="KW-0863">Zinc-finger</keyword>
<evidence type="ECO:0000313" key="12">
    <source>
        <dbReference type="Proteomes" id="UP000887540"/>
    </source>
</evidence>
<dbReference type="InterPro" id="IPR013246">
    <property type="entry name" value="SAGA_su_Sgf11"/>
</dbReference>
<feature type="region of interest" description="Disordered" evidence="11">
    <location>
        <begin position="135"/>
        <end position="194"/>
    </location>
</feature>
<accession>A0A914D1X5</accession>
<comment type="function">
    <text evidence="10">Component of the transcription regulatory histone acetylation (HAT) complex SAGA, a multiprotein complex that activates transcription by remodeling chromatin and mediating histone acetylation and deubiquitination. Within the SAGA complex, participates in a subcomplex that specifically deubiquitinates histone H2B. The SAGA complex is recruited to specific gene promoters by activators, where it is required for transcription.</text>
</comment>
<organism evidence="12 13">
    <name type="scientific">Acrobeloides nanus</name>
    <dbReference type="NCBI Taxonomy" id="290746"/>
    <lineage>
        <taxon>Eukaryota</taxon>
        <taxon>Metazoa</taxon>
        <taxon>Ecdysozoa</taxon>
        <taxon>Nematoda</taxon>
        <taxon>Chromadorea</taxon>
        <taxon>Rhabditida</taxon>
        <taxon>Tylenchina</taxon>
        <taxon>Cephalobomorpha</taxon>
        <taxon>Cephaloboidea</taxon>
        <taxon>Cephalobidae</taxon>
        <taxon>Acrobeloides</taxon>
    </lineage>
</organism>
<comment type="similarity">
    <text evidence="10">Belongs to the SGF11 family.</text>
</comment>
<dbReference type="Gene3D" id="3.30.160.60">
    <property type="entry name" value="Classic Zinc Finger"/>
    <property type="match status" value="1"/>
</dbReference>
<dbReference type="Proteomes" id="UP000887540">
    <property type="component" value="Unplaced"/>
</dbReference>
<evidence type="ECO:0000256" key="8">
    <source>
        <dbReference type="ARBA" id="ARBA00023163"/>
    </source>
</evidence>
<evidence type="ECO:0000256" key="3">
    <source>
        <dbReference type="ARBA" id="ARBA00022771"/>
    </source>
</evidence>
<reference evidence="13" key="1">
    <citation type="submission" date="2022-11" db="UniProtKB">
        <authorList>
            <consortium name="WormBaseParasite"/>
        </authorList>
    </citation>
    <scope>IDENTIFICATION</scope>
</reference>
<dbReference type="PANTHER" id="PTHR46367:SF1">
    <property type="entry name" value="ATAXIN-7-LIKE PROTEIN 3"/>
    <property type="match status" value="1"/>
</dbReference>
<dbReference type="GO" id="GO:0006357">
    <property type="term" value="P:regulation of transcription by RNA polymerase II"/>
    <property type="evidence" value="ECO:0007669"/>
    <property type="project" value="TreeGrafter"/>
</dbReference>
<evidence type="ECO:0000256" key="6">
    <source>
        <dbReference type="ARBA" id="ARBA00023015"/>
    </source>
</evidence>
<comment type="subcellular location">
    <subcellularLocation>
        <location evidence="1 10">Nucleus</location>
    </subcellularLocation>
</comment>
<keyword evidence="9" id="KW-0539">Nucleus</keyword>
<keyword evidence="12" id="KW-1185">Reference proteome</keyword>
<evidence type="ECO:0000256" key="2">
    <source>
        <dbReference type="ARBA" id="ARBA00022723"/>
    </source>
</evidence>
<evidence type="ECO:0000256" key="5">
    <source>
        <dbReference type="ARBA" id="ARBA00022853"/>
    </source>
</evidence>
<keyword evidence="4" id="KW-0862">Zinc</keyword>
<dbReference type="InterPro" id="IPR051078">
    <property type="entry name" value="SGF11"/>
</dbReference>
<dbReference type="Pfam" id="PF08209">
    <property type="entry name" value="Sgf11"/>
    <property type="match status" value="1"/>
</dbReference>
<dbReference type="GO" id="GO:0006325">
    <property type="term" value="P:chromatin organization"/>
    <property type="evidence" value="ECO:0007669"/>
    <property type="project" value="UniProtKB-KW"/>
</dbReference>
<feature type="compositionally biased region" description="Basic and acidic residues" evidence="11">
    <location>
        <begin position="184"/>
        <end position="194"/>
    </location>
</feature>
<evidence type="ECO:0000256" key="4">
    <source>
        <dbReference type="ARBA" id="ARBA00022833"/>
    </source>
</evidence>
<dbReference type="GO" id="GO:0000124">
    <property type="term" value="C:SAGA complex"/>
    <property type="evidence" value="ECO:0007669"/>
    <property type="project" value="TreeGrafter"/>
</dbReference>
<feature type="compositionally biased region" description="Basic residues" evidence="11">
    <location>
        <begin position="164"/>
        <end position="176"/>
    </location>
</feature>